<accession>L0H3H9</accession>
<dbReference type="RefSeq" id="WP_015282276.1">
    <property type="nucleotide sequence ID" value="NC_019940.1"/>
</dbReference>
<dbReference type="OrthoDB" id="9810247at2"/>
<gene>
    <name evidence="2" type="ORF">Thimo_3486</name>
</gene>
<dbReference type="KEGG" id="tmb:Thimo_3486"/>
<dbReference type="AlphaFoldDB" id="L0H3H9"/>
<dbReference type="EMBL" id="CP003051">
    <property type="protein sequence ID" value="AGA92149.1"/>
    <property type="molecule type" value="Genomic_DNA"/>
</dbReference>
<proteinExistence type="predicted"/>
<dbReference type="GO" id="GO:0032259">
    <property type="term" value="P:methylation"/>
    <property type="evidence" value="ECO:0007669"/>
    <property type="project" value="UniProtKB-KW"/>
</dbReference>
<dbReference type="Proteomes" id="UP000010816">
    <property type="component" value="Chromosome"/>
</dbReference>
<organism evidence="2 3">
    <name type="scientific">Thioflavicoccus mobilis 8321</name>
    <dbReference type="NCBI Taxonomy" id="765912"/>
    <lineage>
        <taxon>Bacteria</taxon>
        <taxon>Pseudomonadati</taxon>
        <taxon>Pseudomonadota</taxon>
        <taxon>Gammaproteobacteria</taxon>
        <taxon>Chromatiales</taxon>
        <taxon>Chromatiaceae</taxon>
        <taxon>Thioflavicoccus</taxon>
    </lineage>
</organism>
<keyword evidence="2" id="KW-0830">Ubiquinone</keyword>
<keyword evidence="3" id="KW-1185">Reference proteome</keyword>
<dbReference type="PANTHER" id="PTHR42912">
    <property type="entry name" value="METHYLTRANSFERASE"/>
    <property type="match status" value="1"/>
</dbReference>
<evidence type="ECO:0000313" key="3">
    <source>
        <dbReference type="Proteomes" id="UP000010816"/>
    </source>
</evidence>
<sequence>MGAIDEAALALIRRCTDCGDETMAPAAEGFRCRNCGHRYRFDANGVLIALPSAPGLRLPNFYRSRFYARWLQAWDDMVARGWVIYERPLYRFFSLSGHRRIRTALDAFGPTAGPIVDLGCGDGRLLGLLGRRSAIGVDLNAAFLARLKTRAPWALTVQADFNNLPFATGSLTCCTSAHVLEHLYFLAEGLEEVHRVLAADGRFLFTIPTEGGLGWDLGRRLVTGPRLRRDYRLDVQDVMAIEHINDARRVLRLARLYFRLERPAYAPLPFVPLKSLNSSITVTAAPLPTEHELRAAA</sequence>
<dbReference type="InterPro" id="IPR029063">
    <property type="entry name" value="SAM-dependent_MTases_sf"/>
</dbReference>
<name>L0H3H9_9GAMM</name>
<dbReference type="Gene3D" id="3.40.50.150">
    <property type="entry name" value="Vaccinia Virus protein VP39"/>
    <property type="match status" value="1"/>
</dbReference>
<dbReference type="eggNOG" id="COG2226">
    <property type="taxonomic scope" value="Bacteria"/>
</dbReference>
<dbReference type="InterPro" id="IPR050508">
    <property type="entry name" value="Methyltransf_Superfamily"/>
</dbReference>
<dbReference type="STRING" id="765912.Thimo_3486"/>
<dbReference type="InterPro" id="IPR013216">
    <property type="entry name" value="Methyltransf_11"/>
</dbReference>
<keyword evidence="2" id="KW-0489">Methyltransferase</keyword>
<dbReference type="Pfam" id="PF08241">
    <property type="entry name" value="Methyltransf_11"/>
    <property type="match status" value="1"/>
</dbReference>
<keyword evidence="2" id="KW-0808">Transferase</keyword>
<reference evidence="2 3" key="1">
    <citation type="submission" date="2011-09" db="EMBL/GenBank/DDBJ databases">
        <title>Complete sequence of chromosome of Thioflavicoccus mobilis 8321.</title>
        <authorList>
            <consortium name="US DOE Joint Genome Institute"/>
            <person name="Lucas S."/>
            <person name="Han J."/>
            <person name="Lapidus A."/>
            <person name="Cheng J.-F."/>
            <person name="Goodwin L."/>
            <person name="Pitluck S."/>
            <person name="Peters L."/>
            <person name="Ovchinnikova G."/>
            <person name="Lu M."/>
            <person name="Detter J.C."/>
            <person name="Han C."/>
            <person name="Tapia R."/>
            <person name="Land M."/>
            <person name="Hauser L."/>
            <person name="Kyrpides N."/>
            <person name="Ivanova N."/>
            <person name="Pagani I."/>
            <person name="Vogl K."/>
            <person name="Liu Z."/>
            <person name="Imhoff J."/>
            <person name="Thiel V."/>
            <person name="Frigaard N.-U."/>
            <person name="Bryant D."/>
            <person name="Woyke T."/>
        </authorList>
    </citation>
    <scope>NUCLEOTIDE SEQUENCE [LARGE SCALE GENOMIC DNA]</scope>
    <source>
        <strain evidence="2 3">8321</strain>
    </source>
</reference>
<evidence type="ECO:0000259" key="1">
    <source>
        <dbReference type="Pfam" id="PF08241"/>
    </source>
</evidence>
<protein>
    <submittedName>
        <fullName evidence="2">Methylase involved in ubiquinone/menaquinone biosynthesis</fullName>
    </submittedName>
</protein>
<evidence type="ECO:0000313" key="2">
    <source>
        <dbReference type="EMBL" id="AGA92149.1"/>
    </source>
</evidence>
<dbReference type="HOGENOM" id="CLU_936697_0_0_6"/>
<dbReference type="GO" id="GO:0008757">
    <property type="term" value="F:S-adenosylmethionine-dependent methyltransferase activity"/>
    <property type="evidence" value="ECO:0007669"/>
    <property type="project" value="InterPro"/>
</dbReference>
<dbReference type="SUPFAM" id="SSF53335">
    <property type="entry name" value="S-adenosyl-L-methionine-dependent methyltransferases"/>
    <property type="match status" value="1"/>
</dbReference>
<feature type="domain" description="Methyltransferase type 11" evidence="1">
    <location>
        <begin position="116"/>
        <end position="205"/>
    </location>
</feature>